<dbReference type="Pfam" id="PF15891">
    <property type="entry name" value="Nuc_deoxyri_tr2"/>
    <property type="match status" value="1"/>
</dbReference>
<dbReference type="EMBL" id="VYQA01000002">
    <property type="protein sequence ID" value="KAA9032870.1"/>
    <property type="molecule type" value="Genomic_DNA"/>
</dbReference>
<gene>
    <name evidence="3" type="ORF">F4U95_02330</name>
    <name evidence="2" type="ORF">F4U96_02330</name>
</gene>
<keyword evidence="1" id="KW-0732">Signal</keyword>
<dbReference type="Proteomes" id="UP000325933">
    <property type="component" value="Unassembled WGS sequence"/>
</dbReference>
<evidence type="ECO:0000313" key="2">
    <source>
        <dbReference type="EMBL" id="KAA9020544.1"/>
    </source>
</evidence>
<dbReference type="EMBL" id="VYQB01000002">
    <property type="protein sequence ID" value="KAA9020544.1"/>
    <property type="molecule type" value="Genomic_DNA"/>
</dbReference>
<proteinExistence type="predicted"/>
<evidence type="ECO:0000313" key="4">
    <source>
        <dbReference type="Proteomes" id="UP000325933"/>
    </source>
</evidence>
<dbReference type="AlphaFoldDB" id="A0A5J5IB52"/>
<name>A0A5J5IB52_9SPHN</name>
<evidence type="ECO:0000313" key="5">
    <source>
        <dbReference type="Proteomes" id="UP000326364"/>
    </source>
</evidence>
<dbReference type="RefSeq" id="WP_150424437.1">
    <property type="nucleotide sequence ID" value="NZ_VYQA01000002.1"/>
</dbReference>
<accession>A0A5J5IB52</accession>
<protein>
    <recommendedName>
        <fullName evidence="6">Nucleoside 2-deoxyribosyltransferase domain-containing protein</fullName>
    </recommendedName>
</protein>
<organism evidence="3 4">
    <name type="scientific">Sphingobium limneticum</name>
    <dbReference type="NCBI Taxonomy" id="1007511"/>
    <lineage>
        <taxon>Bacteria</taxon>
        <taxon>Pseudomonadati</taxon>
        <taxon>Pseudomonadota</taxon>
        <taxon>Alphaproteobacteria</taxon>
        <taxon>Sphingomonadales</taxon>
        <taxon>Sphingomonadaceae</taxon>
        <taxon>Sphingobium</taxon>
    </lineage>
</organism>
<dbReference type="Gene3D" id="3.40.50.450">
    <property type="match status" value="1"/>
</dbReference>
<dbReference type="Proteomes" id="UP000326364">
    <property type="component" value="Unassembled WGS sequence"/>
</dbReference>
<reference evidence="4 5" key="1">
    <citation type="submission" date="2019-09" db="EMBL/GenBank/DDBJ databases">
        <authorList>
            <person name="Feng G."/>
        </authorList>
    </citation>
    <scope>NUCLEOTIDE SEQUENCE [LARGE SCALE GENOMIC DNA]</scope>
    <source>
        <strain evidence="3 4">KACC 19283</strain>
        <strain evidence="2 5">KACC 19284</strain>
    </source>
</reference>
<evidence type="ECO:0000313" key="3">
    <source>
        <dbReference type="EMBL" id="KAA9032870.1"/>
    </source>
</evidence>
<evidence type="ECO:0008006" key="6">
    <source>
        <dbReference type="Google" id="ProtNLM"/>
    </source>
</evidence>
<feature type="chain" id="PRO_5023927973" description="Nucleoside 2-deoxyribosyltransferase domain-containing protein" evidence="1">
    <location>
        <begin position="20"/>
        <end position="181"/>
    </location>
</feature>
<keyword evidence="5" id="KW-1185">Reference proteome</keyword>
<feature type="signal peptide" evidence="1">
    <location>
        <begin position="1"/>
        <end position="19"/>
    </location>
</feature>
<dbReference type="InterPro" id="IPR039470">
    <property type="entry name" value="Nuc_deoxyri_tr2"/>
</dbReference>
<evidence type="ECO:0000256" key="1">
    <source>
        <dbReference type="SAM" id="SignalP"/>
    </source>
</evidence>
<sequence length="181" mass="20032">MLRLFLTSLLLATPMAAQAADAVTITSPRPLPAAHDRARLFLGGSIDMGKATDWQRDMIAALADERVAILNPRRPDWNPAWKPEASDPNFREQVEWELAALDSADIIILYFAPGSQSPVSLLEMGLHARSGKLIIFCPDGYWRKGNVDITAERHGAHQVSSFDALLREVRARIGQVNRGLH</sequence>
<comment type="caution">
    <text evidence="3">The sequence shown here is derived from an EMBL/GenBank/DDBJ whole genome shotgun (WGS) entry which is preliminary data.</text>
</comment>